<gene>
    <name evidence="1" type="ORF">GBK04_23360</name>
</gene>
<dbReference type="NCBIfam" id="NF041518">
    <property type="entry name" value="choice_anch_Q"/>
    <property type="match status" value="1"/>
</dbReference>
<dbReference type="EMBL" id="WHLY01000002">
    <property type="protein sequence ID" value="MPR36203.1"/>
    <property type="molecule type" value="Genomic_DNA"/>
</dbReference>
<dbReference type="InterPro" id="IPR059226">
    <property type="entry name" value="Choice_anch_Q_dom"/>
</dbReference>
<evidence type="ECO:0000313" key="1">
    <source>
        <dbReference type="EMBL" id="MPR36203.1"/>
    </source>
</evidence>
<evidence type="ECO:0008006" key="3">
    <source>
        <dbReference type="Google" id="ProtNLM"/>
    </source>
</evidence>
<dbReference type="AlphaFoldDB" id="A0A7C9BKH7"/>
<name>A0A7C9BKH7_9BACT</name>
<accession>A0A7C9BKH7</accession>
<keyword evidence="2" id="KW-1185">Reference proteome</keyword>
<organism evidence="1 2">
    <name type="scientific">Salmonirosea aquatica</name>
    <dbReference type="NCBI Taxonomy" id="2654236"/>
    <lineage>
        <taxon>Bacteria</taxon>
        <taxon>Pseudomonadati</taxon>
        <taxon>Bacteroidota</taxon>
        <taxon>Cytophagia</taxon>
        <taxon>Cytophagales</taxon>
        <taxon>Spirosomataceae</taxon>
        <taxon>Salmonirosea</taxon>
    </lineage>
</organism>
<sequence>MTATFTLFEASETDYTGSNNLTTTVSPFVSISSAQLSPCSPAIDAGLNTANTTTIDLAGNQRLINGTIDMGAYEFQSNQNTFQRTWIGSLNSSWNEPGNWSPACLPTAADAVFINASPNDPIVGSGLSVHTGIITLNISVTLTVDNGGTLNVHGSGGALGNINMNSGILNQGGLIKYL</sequence>
<protein>
    <recommendedName>
        <fullName evidence="3">G8 domain-containing protein</fullName>
    </recommendedName>
</protein>
<dbReference type="RefSeq" id="WP_152763903.1">
    <property type="nucleotide sequence ID" value="NZ_WHLY01000002.1"/>
</dbReference>
<reference evidence="1 2" key="1">
    <citation type="submission" date="2019-10" db="EMBL/GenBank/DDBJ databases">
        <title>Draft Genome Sequence of Cytophagaceae sp. SJW1-29.</title>
        <authorList>
            <person name="Choi A."/>
        </authorList>
    </citation>
    <scope>NUCLEOTIDE SEQUENCE [LARGE SCALE GENOMIC DNA]</scope>
    <source>
        <strain evidence="1 2">SJW1-29</strain>
    </source>
</reference>
<evidence type="ECO:0000313" key="2">
    <source>
        <dbReference type="Proteomes" id="UP000479293"/>
    </source>
</evidence>
<comment type="caution">
    <text evidence="1">The sequence shown here is derived from an EMBL/GenBank/DDBJ whole genome shotgun (WGS) entry which is preliminary data.</text>
</comment>
<proteinExistence type="predicted"/>
<dbReference type="Proteomes" id="UP000479293">
    <property type="component" value="Unassembled WGS sequence"/>
</dbReference>